<dbReference type="Gene3D" id="3.40.50.1820">
    <property type="entry name" value="alpha/beta hydrolase"/>
    <property type="match status" value="1"/>
</dbReference>
<dbReference type="RefSeq" id="WP_127338850.1">
    <property type="nucleotide sequence ID" value="NZ_QWDM01000007.1"/>
</dbReference>
<dbReference type="InterPro" id="IPR050471">
    <property type="entry name" value="AB_hydrolase"/>
</dbReference>
<dbReference type="Proteomes" id="UP000288102">
    <property type="component" value="Unassembled WGS sequence"/>
</dbReference>
<dbReference type="SUPFAM" id="SSF53474">
    <property type="entry name" value="alpha/beta-Hydrolases"/>
    <property type="match status" value="1"/>
</dbReference>
<evidence type="ECO:0000313" key="3">
    <source>
        <dbReference type="Proteomes" id="UP000288102"/>
    </source>
</evidence>
<dbReference type="InterPro" id="IPR000073">
    <property type="entry name" value="AB_hydrolase_1"/>
</dbReference>
<dbReference type="Pfam" id="PF00561">
    <property type="entry name" value="Abhydrolase_1"/>
    <property type="match status" value="1"/>
</dbReference>
<dbReference type="OrthoDB" id="9773293at2"/>
<organism evidence="2 3">
    <name type="scientific">Flavobacterium cupreum</name>
    <dbReference type="NCBI Taxonomy" id="2133766"/>
    <lineage>
        <taxon>Bacteria</taxon>
        <taxon>Pseudomonadati</taxon>
        <taxon>Bacteroidota</taxon>
        <taxon>Flavobacteriia</taxon>
        <taxon>Flavobacteriales</taxon>
        <taxon>Flavobacteriaceae</taxon>
        <taxon>Flavobacterium</taxon>
    </lineage>
</organism>
<keyword evidence="2" id="KW-0378">Hydrolase</keyword>
<dbReference type="AlphaFoldDB" id="A0A434A6Y0"/>
<sequence>METKENIFASEEFTHKTAPTKKINVNGSDFTYRSFGKKEGIPVIFLQHFTGNMDNWDPEVTNAIASKYPVILFNNKGVGSSEGATPDNVLAMAQDAVDFIRTLGYNKVNLLGFSLGGFIGQQIAADYPELVHKLILAGTGSIGGKAIAQLESHLEKAFVDGPDRVLINLFFSKTPGSIKAGEAFLERLGERKLDRDLPTSQDTIESQARAIIGYGLATDEGNKQLKSIKQPVLIVNGSDDTMVDSINSYIMLQHIPDAKLVLWSDSGHGGIFQYAGDFAQEANAFLLN</sequence>
<reference evidence="3" key="1">
    <citation type="journal article" date="2019" name="Syst. Appl. Microbiol.">
        <title>Flavobacterium circumlabens sp. nov. and Flavobacterium cupreum sp. nov., two psychrotrophic species isolated from Antarctic environmental samples.</title>
        <authorList>
            <person name="Kralova S."/>
            <person name="Busse H.-J."/>
            <person name="Svec P."/>
            <person name="Maslanova I."/>
            <person name="Stankova E."/>
            <person name="Bartak M."/>
            <person name="Sedlacek I."/>
        </authorList>
    </citation>
    <scope>NUCLEOTIDE SEQUENCE [LARGE SCALE GENOMIC DNA]</scope>
    <source>
        <strain evidence="3">CCM 8825</strain>
    </source>
</reference>
<dbReference type="EMBL" id="QWDM01000007">
    <property type="protein sequence ID" value="RUT70169.1"/>
    <property type="molecule type" value="Genomic_DNA"/>
</dbReference>
<feature type="domain" description="AB hydrolase-1" evidence="1">
    <location>
        <begin position="42"/>
        <end position="272"/>
    </location>
</feature>
<protein>
    <submittedName>
        <fullName evidence="2">Alpha/beta hydrolase</fullName>
    </submittedName>
</protein>
<accession>A0A434A6Y0</accession>
<name>A0A434A6Y0_9FLAO</name>
<evidence type="ECO:0000259" key="1">
    <source>
        <dbReference type="Pfam" id="PF00561"/>
    </source>
</evidence>
<gene>
    <name evidence="2" type="ORF">D0817_13420</name>
</gene>
<dbReference type="PANTHER" id="PTHR43433">
    <property type="entry name" value="HYDROLASE, ALPHA/BETA FOLD FAMILY PROTEIN"/>
    <property type="match status" value="1"/>
</dbReference>
<dbReference type="PRINTS" id="PR00111">
    <property type="entry name" value="ABHYDROLASE"/>
</dbReference>
<keyword evidence="3" id="KW-1185">Reference proteome</keyword>
<proteinExistence type="predicted"/>
<dbReference type="InterPro" id="IPR029058">
    <property type="entry name" value="AB_hydrolase_fold"/>
</dbReference>
<dbReference type="GO" id="GO:0016787">
    <property type="term" value="F:hydrolase activity"/>
    <property type="evidence" value="ECO:0007669"/>
    <property type="project" value="UniProtKB-KW"/>
</dbReference>
<comment type="caution">
    <text evidence="2">The sequence shown here is derived from an EMBL/GenBank/DDBJ whole genome shotgun (WGS) entry which is preliminary data.</text>
</comment>
<dbReference type="PANTHER" id="PTHR43433:SF5">
    <property type="entry name" value="AB HYDROLASE-1 DOMAIN-CONTAINING PROTEIN"/>
    <property type="match status" value="1"/>
</dbReference>
<evidence type="ECO:0000313" key="2">
    <source>
        <dbReference type="EMBL" id="RUT70169.1"/>
    </source>
</evidence>